<dbReference type="Gene3D" id="2.60.120.200">
    <property type="match status" value="1"/>
</dbReference>
<dbReference type="SUPFAM" id="SSF56672">
    <property type="entry name" value="DNA/RNA polymerases"/>
    <property type="match status" value="1"/>
</dbReference>
<sequence length="2300" mass="247183">MAGMGMPSWMKRPSEGQASEAKRAKGSEKGGGNGNKGPVAKAKGKDTDDFSLVLSGARQIAALECATYQSYVVPEEAVDSIGSILKQAGDDYNSVETKKRGPPYITTFVTLINHIMDQTKEGAAESDSKVLSALKTYWATFVHASTPTKMGEHVLHFRYKRARKDAPKAEGIMHTALALNHQVIGEMRTAVLQWMMAKRGVTRITGGAMAAAAAGAVPALDGVDQVAYLLYAVPGAPLWHQRWNLGRVVSCPSDAILASPDHQVQCEVVDGTSADISAVRWAPALAPRPPGVVRAYRFASPPTAAEVAAWLPDAQAEARRCFARRHPGVAVPAPVFEAWPWAAPGAPAAAAGPAPPAGAPAAGPPGGGWVVVPAGGPPPAAAPVAPAPAPLPGGVMRRGGAAAAAAPAAGGGEAGGAPAPAGAALAAAVVGAARPLVLAGGAGDAAPAPVGNWRVAQEWRGYHYGDVITPPAGFAGAGTPARGVVLLADGSSLFVEWVAIGDESDFADRAVAPDCRLLPVRLDRAGRPFRTLENLVESCRQGRSLESHFEHFKKLCGLQDTQWGMEEYASVISYLKALLQHDQVDASNILSVEMMFRRLQTIEYCYSDKLRERTAGSSAGRLTADEQAAFGATARAESRLMVSPALLESAKQKLERDASLAKSLLKAREAGVVELTLERATEVVDCFFVKKGGGKQRLVVDCRRSNQHFEPPAPVSLVSGDTLAQVHDDESFGQPVFIGQVDIKDAFYHMELPEGLRQFFGLRKIRASWAGISHVQGVRVSPGTWVTPRMRALPMGWSWALWWCQAIHERAAEEGGVSRALESRGLPLHKESVSCDRAVVLGWEIDCLRRTFRPTPERVWKARLAIRGLLARASVSGGDLERLLGHLCFIGLCRRESLSVFKYCYRFCEAARRCPARGPRALWASARKELDIWDRIAPLIWVNTSAGTCPDVVVVDASPWGLGAVRGRPPVALVKEACRHSERAGAREAAREGRPPRERAFAAAAAQLHGGEGEADRRILMELVRPQSRHDRPESEFDRRHRKPFEDVPLDLLRAPWRVCGRQRWKRPSTSMPALEAEALLYGVRHLLRSVANLGSRLLVIGDSISASLAATKGRSSSDGVLSVTRRLGALLLGTGSLLRSRWIASELNPADGPSRGRPAPSDPLAGLRRELAAAADEGRDAGARQVRQAQMSLLRRASVSAKTQAQYSLYLAALRRFCNSRGDHPITEEEWDNATAGLMEIMFMEGGSLSAGEKLLASVQWAEPRLGRLGGGRMPICRQCLRGWRRAAPAGGRLPLPYDVVALLACWMICQGLRPHALAILMMMELYLRPGEFDQTIVLDLDRQAALADALVQLGLERSEGPLLDLSPSALRRALDEAAAAWRLGPLGPLDAYRFRHTGASVDFATGARRLEEIQRRGRWRSARSLRRYEHGGRLADLLRRLPPDVQRAADAIFGPLRAPTIAVFLELFAGSGHLSDAVERGNVPTLRWDILYGPAYDLRDPRNARLIRGWIRAGLVCGLHAGFPCETFSRARDHPNGPPRLRSQEHVWGLPSLPVGGADFQKVKWGNLYARLTISFCVLCCQCFVPWSLENPALSYAWQLPPMLSLLQRRQVTSQVIEYCRFGAPWRKSTKIVAFLLDLAPLAKFRCVGPVCVLTGQKHQELSGKDASGRFRTKLAEAYPRKLCDILARAYADEKARSRAGQFSALVGRAEIAEPFKQTRQRQNPDIWVHWRAGEGSREAAGANASATAASLPPLVCGFPGGLSAGSFETSVPFDAELPPPPFTLLCRVRVWEQVTPGVQVIVGWSQGQTHNAVELRLRPDGNLEYGELADSKFGTVSARPPVRLADGDWHVLAATRGAGGQVALFADMECVGSGTLPWREMPPSLDPWARSSRMYTHAYDASLYGEVAPLLLYSGALTHDQVVKVGLAPACEGLELGPPPAGPTGAPCEQLEGDVGTGRLSLGPKAPGCEPGSAGDPPRDEHFCDGCGRLEPAGEGGLHEGAWYCWPCWSAWGGEGRQAEAWPAGARGRGPQEPPPLRGPRGRADEADCWGLEWEASEEACEGQGVLLRPAAQAAAAKAEDYRRRVASYKAAAAVQRSRGTFQSKAAGRSVAIFAQGARQSRCRPPPSCVESACCPMKRQLEPEHEGQRPSRKPLLSAGMRAYPTRAVGAVATFLAGFLAHDVLGPALVHEASGLPPRSGPGHELEVSSTSSTSTSTSAALACLCPAPPAPKEPEPSPLRVAGAGLDATVEVPLAVALGVGTLVTLAAAARCWSRVEDQAVARKVFEPIGESRIHLA</sequence>
<comment type="caution">
    <text evidence="2">The sequence shown here is derived from an EMBL/GenBank/DDBJ whole genome shotgun (WGS) entry which is preliminary data.</text>
</comment>
<evidence type="ECO:0000256" key="1">
    <source>
        <dbReference type="SAM" id="MobiDB-lite"/>
    </source>
</evidence>
<proteinExistence type="predicted"/>
<feature type="region of interest" description="Disordered" evidence="1">
    <location>
        <begin position="2022"/>
        <end position="2047"/>
    </location>
</feature>
<gene>
    <name evidence="2" type="ORF">PCOR1329_LOCUS16428</name>
</gene>
<dbReference type="Proteomes" id="UP001189429">
    <property type="component" value="Unassembled WGS sequence"/>
</dbReference>
<feature type="region of interest" description="Disordered" evidence="1">
    <location>
        <begin position="1"/>
        <end position="43"/>
    </location>
</feature>
<reference evidence="2" key="1">
    <citation type="submission" date="2023-10" db="EMBL/GenBank/DDBJ databases">
        <authorList>
            <person name="Chen Y."/>
            <person name="Shah S."/>
            <person name="Dougan E. K."/>
            <person name="Thang M."/>
            <person name="Chan C."/>
        </authorList>
    </citation>
    <scope>NUCLEOTIDE SEQUENCE [LARGE SCALE GENOMIC DNA]</scope>
</reference>
<keyword evidence="3" id="KW-1185">Reference proteome</keyword>
<protein>
    <submittedName>
        <fullName evidence="2">Uncharacterized protein</fullName>
    </submittedName>
</protein>
<dbReference type="EMBL" id="CAUYUJ010005036">
    <property type="protein sequence ID" value="CAK0812007.1"/>
    <property type="molecule type" value="Genomic_DNA"/>
</dbReference>
<dbReference type="InterPro" id="IPR013320">
    <property type="entry name" value="ConA-like_dom_sf"/>
</dbReference>
<dbReference type="InterPro" id="IPR052055">
    <property type="entry name" value="Hepadnavirus_pol/RT"/>
</dbReference>
<name>A0ABN9R2G2_9DINO</name>
<dbReference type="PANTHER" id="PTHR33050:SF7">
    <property type="entry name" value="RIBONUCLEASE H"/>
    <property type="match status" value="1"/>
</dbReference>
<dbReference type="PANTHER" id="PTHR33050">
    <property type="entry name" value="REVERSE TRANSCRIPTASE DOMAIN-CONTAINING PROTEIN"/>
    <property type="match status" value="1"/>
</dbReference>
<organism evidence="2 3">
    <name type="scientific">Prorocentrum cordatum</name>
    <dbReference type="NCBI Taxonomy" id="2364126"/>
    <lineage>
        <taxon>Eukaryota</taxon>
        <taxon>Sar</taxon>
        <taxon>Alveolata</taxon>
        <taxon>Dinophyceae</taxon>
        <taxon>Prorocentrales</taxon>
        <taxon>Prorocentraceae</taxon>
        <taxon>Prorocentrum</taxon>
    </lineage>
</organism>
<dbReference type="SUPFAM" id="SSF49899">
    <property type="entry name" value="Concanavalin A-like lectins/glucanases"/>
    <property type="match status" value="1"/>
</dbReference>
<dbReference type="InterPro" id="IPR043502">
    <property type="entry name" value="DNA/RNA_pol_sf"/>
</dbReference>
<dbReference type="InterPro" id="IPR013762">
    <property type="entry name" value="Integrase-like_cat_sf"/>
</dbReference>
<dbReference type="Gene3D" id="1.10.443.10">
    <property type="entry name" value="Intergrase catalytic core"/>
    <property type="match status" value="1"/>
</dbReference>
<accession>A0ABN9R2G2</accession>
<evidence type="ECO:0000313" key="2">
    <source>
        <dbReference type="EMBL" id="CAK0812007.1"/>
    </source>
</evidence>
<evidence type="ECO:0000313" key="3">
    <source>
        <dbReference type="Proteomes" id="UP001189429"/>
    </source>
</evidence>